<dbReference type="RefSeq" id="WP_073260959.1">
    <property type="nucleotide sequence ID" value="NZ_FQVY01000001.1"/>
</dbReference>
<gene>
    <name evidence="1" type="ORF">GT747_07360</name>
    <name evidence="2" type="ORF">SAMN05444424_0678</name>
</gene>
<dbReference type="EMBL" id="FQVY01000001">
    <property type="protein sequence ID" value="SHF78746.1"/>
    <property type="molecule type" value="Genomic_DNA"/>
</dbReference>
<organism evidence="2 3">
    <name type="scientific">Bittarella massiliensis</name>
    <name type="common">ex Durand et al. 2017</name>
    <dbReference type="NCBI Taxonomy" id="1720313"/>
    <lineage>
        <taxon>Bacteria</taxon>
        <taxon>Bacillati</taxon>
        <taxon>Bacillota</taxon>
        <taxon>Clostridia</taxon>
        <taxon>Eubacteriales</taxon>
        <taxon>Oscillospiraceae</taxon>
        <taxon>Bittarella (ex Durand et al. 2017)</taxon>
    </lineage>
</organism>
<dbReference type="Proteomes" id="UP000184089">
    <property type="component" value="Unassembled WGS sequence"/>
</dbReference>
<reference evidence="3" key="1">
    <citation type="submission" date="2016-11" db="EMBL/GenBank/DDBJ databases">
        <authorList>
            <person name="Jaros S."/>
            <person name="Januszkiewicz K."/>
            <person name="Wedrychowicz H."/>
        </authorList>
    </citation>
    <scope>NUCLEOTIDE SEQUENCE [LARGE SCALE GENOMIC DNA]</scope>
    <source>
        <strain evidence="3">DSM 4029</strain>
    </source>
</reference>
<dbReference type="EMBL" id="WWVX01000004">
    <property type="protein sequence ID" value="MZL69575.1"/>
    <property type="molecule type" value="Genomic_DNA"/>
</dbReference>
<evidence type="ECO:0000313" key="3">
    <source>
        <dbReference type="Proteomes" id="UP000184089"/>
    </source>
</evidence>
<reference evidence="2" key="2">
    <citation type="submission" date="2016-11" db="EMBL/GenBank/DDBJ databases">
        <authorList>
            <person name="Varghese N."/>
            <person name="Submissions S."/>
        </authorList>
    </citation>
    <scope>NUCLEOTIDE SEQUENCE</scope>
    <source>
        <strain evidence="2">DSM 4029</strain>
    </source>
</reference>
<dbReference type="AlphaFoldDB" id="A0AAP1LHE3"/>
<protein>
    <submittedName>
        <fullName evidence="2">YlzJ-like protein</fullName>
    </submittedName>
</protein>
<dbReference type="InterPro" id="IPR025619">
    <property type="entry name" value="YlzJ"/>
</dbReference>
<name>A0AAP1LHE3_9FIRM</name>
<comment type="caution">
    <text evidence="2">The sequence shown here is derived from an EMBL/GenBank/DDBJ whole genome shotgun (WGS) entry which is preliminary data.</text>
</comment>
<proteinExistence type="predicted"/>
<sequence>MILHTPVPCGMIMETLAAAPPPEYCRSGGQLCQVSGGRVERLISTDPNAFLEPGFQPGAPLAPDR</sequence>
<dbReference type="Proteomes" id="UP000474718">
    <property type="component" value="Unassembled WGS sequence"/>
</dbReference>
<keyword evidence="4" id="KW-1185">Reference proteome</keyword>
<accession>A0AAP1LHE3</accession>
<reference evidence="1 4" key="3">
    <citation type="journal article" date="2019" name="Nat. Med.">
        <title>A library of human gut bacterial isolates paired with longitudinal multiomics data enables mechanistic microbiome research.</title>
        <authorList>
            <person name="Poyet M."/>
            <person name="Groussin M."/>
            <person name="Gibbons S.M."/>
            <person name="Avila-Pacheco J."/>
            <person name="Jiang X."/>
            <person name="Kearney S.M."/>
            <person name="Perrotta A.R."/>
            <person name="Berdy B."/>
            <person name="Zhao S."/>
            <person name="Lieberman T.D."/>
            <person name="Swanson P.K."/>
            <person name="Smith M."/>
            <person name="Roesemann S."/>
            <person name="Alexander J.E."/>
            <person name="Rich S.A."/>
            <person name="Livny J."/>
            <person name="Vlamakis H."/>
            <person name="Clish C."/>
            <person name="Bullock K."/>
            <person name="Deik A."/>
            <person name="Scott J."/>
            <person name="Pierce K.A."/>
            <person name="Xavier R.J."/>
            <person name="Alm E.J."/>
        </authorList>
    </citation>
    <scope>NUCLEOTIDE SEQUENCE [LARGE SCALE GENOMIC DNA]</scope>
    <source>
        <strain evidence="1 4">BIOML-A2</strain>
    </source>
</reference>
<evidence type="ECO:0000313" key="2">
    <source>
        <dbReference type="EMBL" id="SHF78746.1"/>
    </source>
</evidence>
<evidence type="ECO:0000313" key="1">
    <source>
        <dbReference type="EMBL" id="MZL69575.1"/>
    </source>
</evidence>
<evidence type="ECO:0000313" key="4">
    <source>
        <dbReference type="Proteomes" id="UP000474718"/>
    </source>
</evidence>
<dbReference type="Pfam" id="PF14035">
    <property type="entry name" value="YlzJ"/>
    <property type="match status" value="1"/>
</dbReference>